<dbReference type="Proteomes" id="UP000241394">
    <property type="component" value="Chromosome LG16"/>
</dbReference>
<organism evidence="2 3">
    <name type="scientific">Actinidia chinensis var. chinensis</name>
    <name type="common">Chinese soft-hair kiwi</name>
    <dbReference type="NCBI Taxonomy" id="1590841"/>
    <lineage>
        <taxon>Eukaryota</taxon>
        <taxon>Viridiplantae</taxon>
        <taxon>Streptophyta</taxon>
        <taxon>Embryophyta</taxon>
        <taxon>Tracheophyta</taxon>
        <taxon>Spermatophyta</taxon>
        <taxon>Magnoliopsida</taxon>
        <taxon>eudicotyledons</taxon>
        <taxon>Gunneridae</taxon>
        <taxon>Pentapetalae</taxon>
        <taxon>asterids</taxon>
        <taxon>Ericales</taxon>
        <taxon>Actinidiaceae</taxon>
        <taxon>Actinidia</taxon>
    </lineage>
</organism>
<feature type="non-terminal residue" evidence="2">
    <location>
        <position position="1"/>
    </location>
</feature>
<evidence type="ECO:0000313" key="2">
    <source>
        <dbReference type="EMBL" id="PSS08091.1"/>
    </source>
</evidence>
<feature type="region of interest" description="Disordered" evidence="1">
    <location>
        <begin position="1"/>
        <end position="31"/>
    </location>
</feature>
<accession>A0A2R6QHI2</accession>
<gene>
    <name evidence="2" type="ORF">CEY00_Acc18455</name>
</gene>
<comment type="caution">
    <text evidence="2">The sequence shown here is derived from an EMBL/GenBank/DDBJ whole genome shotgun (WGS) entry which is preliminary data.</text>
</comment>
<reference evidence="3" key="2">
    <citation type="journal article" date="2018" name="BMC Genomics">
        <title>A manually annotated Actinidia chinensis var. chinensis (kiwifruit) genome highlights the challenges associated with draft genomes and gene prediction in plants.</title>
        <authorList>
            <person name="Pilkington S.M."/>
            <person name="Crowhurst R."/>
            <person name="Hilario E."/>
            <person name="Nardozza S."/>
            <person name="Fraser L."/>
            <person name="Peng Y."/>
            <person name="Gunaseelan K."/>
            <person name="Simpson R."/>
            <person name="Tahir J."/>
            <person name="Deroles S.C."/>
            <person name="Templeton K."/>
            <person name="Luo Z."/>
            <person name="Davy M."/>
            <person name="Cheng C."/>
            <person name="McNeilage M."/>
            <person name="Scaglione D."/>
            <person name="Liu Y."/>
            <person name="Zhang Q."/>
            <person name="Datson P."/>
            <person name="De Silva N."/>
            <person name="Gardiner S.E."/>
            <person name="Bassett H."/>
            <person name="Chagne D."/>
            <person name="McCallum J."/>
            <person name="Dzierzon H."/>
            <person name="Deng C."/>
            <person name="Wang Y.Y."/>
            <person name="Barron L."/>
            <person name="Manako K."/>
            <person name="Bowen J."/>
            <person name="Foster T.M."/>
            <person name="Erridge Z.A."/>
            <person name="Tiffin H."/>
            <person name="Waite C.N."/>
            <person name="Davies K.M."/>
            <person name="Grierson E.P."/>
            <person name="Laing W.A."/>
            <person name="Kirk R."/>
            <person name="Chen X."/>
            <person name="Wood M."/>
            <person name="Montefiori M."/>
            <person name="Brummell D.A."/>
            <person name="Schwinn K.E."/>
            <person name="Catanach A."/>
            <person name="Fullerton C."/>
            <person name="Li D."/>
            <person name="Meiyalaghan S."/>
            <person name="Nieuwenhuizen N."/>
            <person name="Read N."/>
            <person name="Prakash R."/>
            <person name="Hunter D."/>
            <person name="Zhang H."/>
            <person name="McKenzie M."/>
            <person name="Knabel M."/>
            <person name="Harris A."/>
            <person name="Allan A.C."/>
            <person name="Gleave A."/>
            <person name="Chen A."/>
            <person name="Janssen B.J."/>
            <person name="Plunkett B."/>
            <person name="Ampomah-Dwamena C."/>
            <person name="Voogd C."/>
            <person name="Leif D."/>
            <person name="Lafferty D."/>
            <person name="Souleyre E.J.F."/>
            <person name="Varkonyi-Gasic E."/>
            <person name="Gambi F."/>
            <person name="Hanley J."/>
            <person name="Yao J.L."/>
            <person name="Cheung J."/>
            <person name="David K.M."/>
            <person name="Warren B."/>
            <person name="Marsh K."/>
            <person name="Snowden K.C."/>
            <person name="Lin-Wang K."/>
            <person name="Brian L."/>
            <person name="Martinez-Sanchez M."/>
            <person name="Wang M."/>
            <person name="Ileperuma N."/>
            <person name="Macnee N."/>
            <person name="Campin R."/>
            <person name="McAtee P."/>
            <person name="Drummond R.S.M."/>
            <person name="Espley R.V."/>
            <person name="Ireland H.S."/>
            <person name="Wu R."/>
            <person name="Atkinson R.G."/>
            <person name="Karunairetnam S."/>
            <person name="Bulley S."/>
            <person name="Chunkath S."/>
            <person name="Hanley Z."/>
            <person name="Storey R."/>
            <person name="Thrimawithana A.H."/>
            <person name="Thomson S."/>
            <person name="David C."/>
            <person name="Testolin R."/>
            <person name="Huang H."/>
            <person name="Hellens R.P."/>
            <person name="Schaffer R.J."/>
        </authorList>
    </citation>
    <scope>NUCLEOTIDE SEQUENCE [LARGE SCALE GENOMIC DNA]</scope>
    <source>
        <strain evidence="3">cv. Red5</strain>
    </source>
</reference>
<dbReference type="OrthoDB" id="10385803at2759"/>
<feature type="region of interest" description="Disordered" evidence="1">
    <location>
        <begin position="129"/>
        <end position="164"/>
    </location>
</feature>
<name>A0A2R6QHI2_ACTCC</name>
<dbReference type="EMBL" id="NKQK01000016">
    <property type="protein sequence ID" value="PSS08091.1"/>
    <property type="molecule type" value="Genomic_DNA"/>
</dbReference>
<reference evidence="2 3" key="1">
    <citation type="submission" date="2017-07" db="EMBL/GenBank/DDBJ databases">
        <title>An improved, manually edited Actinidia chinensis var. chinensis (kiwifruit) genome highlights the challenges associated with draft genomes and gene prediction in plants.</title>
        <authorList>
            <person name="Pilkington S."/>
            <person name="Crowhurst R."/>
            <person name="Hilario E."/>
            <person name="Nardozza S."/>
            <person name="Fraser L."/>
            <person name="Peng Y."/>
            <person name="Gunaseelan K."/>
            <person name="Simpson R."/>
            <person name="Tahir J."/>
            <person name="Deroles S."/>
            <person name="Templeton K."/>
            <person name="Luo Z."/>
            <person name="Davy M."/>
            <person name="Cheng C."/>
            <person name="Mcneilage M."/>
            <person name="Scaglione D."/>
            <person name="Liu Y."/>
            <person name="Zhang Q."/>
            <person name="Datson P."/>
            <person name="De Silva N."/>
            <person name="Gardiner S."/>
            <person name="Bassett H."/>
            <person name="Chagne D."/>
            <person name="Mccallum J."/>
            <person name="Dzierzon H."/>
            <person name="Deng C."/>
            <person name="Wang Y.-Y."/>
            <person name="Barron N."/>
            <person name="Manako K."/>
            <person name="Bowen J."/>
            <person name="Foster T."/>
            <person name="Erridge Z."/>
            <person name="Tiffin H."/>
            <person name="Waite C."/>
            <person name="Davies K."/>
            <person name="Grierson E."/>
            <person name="Laing W."/>
            <person name="Kirk R."/>
            <person name="Chen X."/>
            <person name="Wood M."/>
            <person name="Montefiori M."/>
            <person name="Brummell D."/>
            <person name="Schwinn K."/>
            <person name="Catanach A."/>
            <person name="Fullerton C."/>
            <person name="Li D."/>
            <person name="Meiyalaghan S."/>
            <person name="Nieuwenhuizen N."/>
            <person name="Read N."/>
            <person name="Prakash R."/>
            <person name="Hunter D."/>
            <person name="Zhang H."/>
            <person name="Mckenzie M."/>
            <person name="Knabel M."/>
            <person name="Harris A."/>
            <person name="Allan A."/>
            <person name="Chen A."/>
            <person name="Janssen B."/>
            <person name="Plunkett B."/>
            <person name="Dwamena C."/>
            <person name="Voogd C."/>
            <person name="Leif D."/>
            <person name="Lafferty D."/>
            <person name="Souleyre E."/>
            <person name="Varkonyi-Gasic E."/>
            <person name="Gambi F."/>
            <person name="Hanley J."/>
            <person name="Yao J.-L."/>
            <person name="Cheung J."/>
            <person name="David K."/>
            <person name="Warren B."/>
            <person name="Marsh K."/>
            <person name="Snowden K."/>
            <person name="Lin-Wang K."/>
            <person name="Brian L."/>
            <person name="Martinez-Sanchez M."/>
            <person name="Wang M."/>
            <person name="Ileperuma N."/>
            <person name="Macnee N."/>
            <person name="Campin R."/>
            <person name="Mcatee P."/>
            <person name="Drummond R."/>
            <person name="Espley R."/>
            <person name="Ireland H."/>
            <person name="Wu R."/>
            <person name="Atkinson R."/>
            <person name="Karunairetnam S."/>
            <person name="Bulley S."/>
            <person name="Chunkath S."/>
            <person name="Hanley Z."/>
            <person name="Storey R."/>
            <person name="Thrimawithana A."/>
            <person name="Thomson S."/>
            <person name="David C."/>
            <person name="Testolin R."/>
        </authorList>
    </citation>
    <scope>NUCLEOTIDE SEQUENCE [LARGE SCALE GENOMIC DNA]</scope>
    <source>
        <strain evidence="3">cv. Red5</strain>
        <tissue evidence="2">Young leaf</tissue>
    </source>
</reference>
<protein>
    <submittedName>
        <fullName evidence="2">Nuclear pore complex protein like</fullName>
    </submittedName>
</protein>
<evidence type="ECO:0000256" key="1">
    <source>
        <dbReference type="SAM" id="MobiDB-lite"/>
    </source>
</evidence>
<feature type="compositionally biased region" description="Low complexity" evidence="1">
    <location>
        <begin position="1"/>
        <end position="16"/>
    </location>
</feature>
<dbReference type="AlphaFoldDB" id="A0A2R6QHI2"/>
<dbReference type="InParanoid" id="A0A2R6QHI2"/>
<evidence type="ECO:0000313" key="3">
    <source>
        <dbReference type="Proteomes" id="UP000241394"/>
    </source>
</evidence>
<proteinExistence type="predicted"/>
<keyword evidence="3" id="KW-1185">Reference proteome</keyword>
<sequence length="164" mass="17490">LSTSSNGSSYSESFGLSDKEVDEEATSEVRVEKDDVEVKEGKEVNQIEDQVPTIAAPIQILVDEPILVFSSAFETANDLSFPIVAPAAEDLIKHSFNQSGGAGTSLEEVDMAFKPRPLGKENTAVVSLAKQARDPSLALPSPAEGQPNMPSSPYISKRKGKLLS</sequence>